<gene>
    <name evidence="11" type="ORF">RHGRI_034699</name>
</gene>
<evidence type="ECO:0000256" key="4">
    <source>
        <dbReference type="ARBA" id="ARBA00022540"/>
    </source>
</evidence>
<keyword evidence="3" id="KW-0963">Cytoplasm</keyword>
<feature type="region of interest" description="Disordered" evidence="10">
    <location>
        <begin position="208"/>
        <end position="334"/>
    </location>
</feature>
<proteinExistence type="inferred from homology"/>
<evidence type="ECO:0000256" key="8">
    <source>
        <dbReference type="ARBA" id="ARBA00046432"/>
    </source>
</evidence>
<dbReference type="PANTHER" id="PTHR10233">
    <property type="entry name" value="TRANSLATION INITIATION FACTOR EIF-2B"/>
    <property type="match status" value="1"/>
</dbReference>
<evidence type="ECO:0000256" key="6">
    <source>
        <dbReference type="ARBA" id="ARBA00044147"/>
    </source>
</evidence>
<feature type="compositionally biased region" description="Low complexity" evidence="10">
    <location>
        <begin position="290"/>
        <end position="301"/>
    </location>
</feature>
<accession>A0AAV6I225</accession>
<feature type="compositionally biased region" description="Basic and acidic residues" evidence="10">
    <location>
        <begin position="302"/>
        <end position="333"/>
    </location>
</feature>
<comment type="caution">
    <text evidence="11">The sequence shown here is derived from an EMBL/GenBank/DDBJ whole genome shotgun (WGS) entry which is preliminary data.</text>
</comment>
<dbReference type="Proteomes" id="UP000823749">
    <property type="component" value="Chromosome 12"/>
</dbReference>
<evidence type="ECO:0000313" key="12">
    <source>
        <dbReference type="Proteomes" id="UP000823749"/>
    </source>
</evidence>
<protein>
    <recommendedName>
        <fullName evidence="6">Translation initiation factor eIF2B subunit delta</fullName>
    </recommendedName>
    <alternativeName>
        <fullName evidence="7">eIF2B GDP-GTP exchange factor subunit delta</fullName>
    </alternativeName>
</protein>
<dbReference type="Gene3D" id="3.40.50.10470">
    <property type="entry name" value="Translation initiation factor eif-2b, domain 2"/>
    <property type="match status" value="1"/>
</dbReference>
<evidence type="ECO:0000256" key="5">
    <source>
        <dbReference type="ARBA" id="ARBA00022917"/>
    </source>
</evidence>
<dbReference type="InterPro" id="IPR037171">
    <property type="entry name" value="NagB/RpiA_transferase-like"/>
</dbReference>
<feature type="compositionally biased region" description="Low complexity" evidence="10">
    <location>
        <begin position="156"/>
        <end position="167"/>
    </location>
</feature>
<organism evidence="11 12">
    <name type="scientific">Rhododendron griersonianum</name>
    <dbReference type="NCBI Taxonomy" id="479676"/>
    <lineage>
        <taxon>Eukaryota</taxon>
        <taxon>Viridiplantae</taxon>
        <taxon>Streptophyta</taxon>
        <taxon>Embryophyta</taxon>
        <taxon>Tracheophyta</taxon>
        <taxon>Spermatophyta</taxon>
        <taxon>Magnoliopsida</taxon>
        <taxon>eudicotyledons</taxon>
        <taxon>Gunneridae</taxon>
        <taxon>Pentapetalae</taxon>
        <taxon>asterids</taxon>
        <taxon>Ericales</taxon>
        <taxon>Ericaceae</taxon>
        <taxon>Ericoideae</taxon>
        <taxon>Rhodoreae</taxon>
        <taxon>Rhododendron</taxon>
    </lineage>
</organism>
<evidence type="ECO:0000256" key="3">
    <source>
        <dbReference type="ARBA" id="ARBA00022490"/>
    </source>
</evidence>
<evidence type="ECO:0000256" key="2">
    <source>
        <dbReference type="ARBA" id="ARBA00007251"/>
    </source>
</evidence>
<feature type="region of interest" description="Disordered" evidence="10">
    <location>
        <begin position="70"/>
        <end position="118"/>
    </location>
</feature>
<name>A0AAV6I225_9ERIC</name>
<evidence type="ECO:0000256" key="10">
    <source>
        <dbReference type="SAM" id="MobiDB-lite"/>
    </source>
</evidence>
<keyword evidence="4" id="KW-0396">Initiation factor</keyword>
<keyword evidence="5" id="KW-0648">Protein biosynthesis</keyword>
<dbReference type="AlphaFoldDB" id="A0AAV6I225"/>
<comment type="subunit">
    <text evidence="8">Component of the translation initiation factor 2B (eIF2B) complex which is a heterodecamer of two sets of five different subunits: alpha, beta, gamma, delta and epsilon. Subunits alpha, beta and delta comprise a regulatory subcomplex and subunits epsilon and gamma comprise a catalytic subcomplex. Within the complex, the hexameric regulatory complex resides at the center, with the two heterodimeric catalytic subcomplexes bound on opposite sides.</text>
</comment>
<dbReference type="InterPro" id="IPR000649">
    <property type="entry name" value="IF-2B-related"/>
</dbReference>
<feature type="region of interest" description="Disordered" evidence="10">
    <location>
        <begin position="1"/>
        <end position="56"/>
    </location>
</feature>
<feature type="compositionally biased region" description="Low complexity" evidence="10">
    <location>
        <begin position="93"/>
        <end position="105"/>
    </location>
</feature>
<dbReference type="GO" id="GO:0005829">
    <property type="term" value="C:cytosol"/>
    <property type="evidence" value="ECO:0007669"/>
    <property type="project" value="UniProtKB-SubCell"/>
</dbReference>
<comment type="similarity">
    <text evidence="2 9">Belongs to the eIF-2B alpha/beta/delta subunits family.</text>
</comment>
<dbReference type="PANTHER" id="PTHR10233:SF14">
    <property type="entry name" value="TRANSLATION INITIATION FACTOR EIF-2B SUBUNIT DELTA"/>
    <property type="match status" value="1"/>
</dbReference>
<evidence type="ECO:0000256" key="7">
    <source>
        <dbReference type="ARBA" id="ARBA00044356"/>
    </source>
</evidence>
<dbReference type="SUPFAM" id="SSF100950">
    <property type="entry name" value="NagB/RpiA/CoA transferase-like"/>
    <property type="match status" value="1"/>
</dbReference>
<evidence type="ECO:0000256" key="1">
    <source>
        <dbReference type="ARBA" id="ARBA00004514"/>
    </source>
</evidence>
<dbReference type="GO" id="GO:0003743">
    <property type="term" value="F:translation initiation factor activity"/>
    <property type="evidence" value="ECO:0007669"/>
    <property type="project" value="UniProtKB-KW"/>
</dbReference>
<evidence type="ECO:0000313" key="11">
    <source>
        <dbReference type="EMBL" id="KAG5522631.1"/>
    </source>
</evidence>
<evidence type="ECO:0000256" key="9">
    <source>
        <dbReference type="RuleBase" id="RU003814"/>
    </source>
</evidence>
<dbReference type="EMBL" id="JACTNZ010000012">
    <property type="protein sequence ID" value="KAG5522631.1"/>
    <property type="molecule type" value="Genomic_DNA"/>
</dbReference>
<comment type="subcellular location">
    <subcellularLocation>
        <location evidence="1">Cytoplasm</location>
        <location evidence="1">Cytosol</location>
    </subcellularLocation>
</comment>
<feature type="region of interest" description="Disordered" evidence="10">
    <location>
        <begin position="149"/>
        <end position="174"/>
    </location>
</feature>
<keyword evidence="12" id="KW-1185">Reference proteome</keyword>
<dbReference type="Pfam" id="PF01008">
    <property type="entry name" value="IF-2B"/>
    <property type="match status" value="1"/>
</dbReference>
<feature type="compositionally biased region" description="Basic and acidic residues" evidence="10">
    <location>
        <begin position="21"/>
        <end position="31"/>
    </location>
</feature>
<sequence>MPQLSHHSPRPCQLPLPLQNPHDKNNRDKTLATDSPPRHPTHHLMDPPQRRGSRVIDPVVRKVGFFAPAAAVAPAAVPSPNRSQSGPLPRIDPSSISPSGNSLSPVMIPPPRHASDNLSRAVTVPVPAAALRRHPVDRAPAVVGSYNQSESILGTSPPSSSAVSPSSRIGDGEFSEDSVNWIRRSNSGKLASSVPTGRFNWTVKRAQEVSESQHIQEKDGGKDAAISNELPSNSKPSRAERRALQESQRAAKAAAQGSSREGKKSAAASGGVVPVRDQTGKSQKQPLQKKAGPPVASSVAASEKKGGDRPPEKDRKKDMPPPRLQFDDKNRVDKAKRHAVVKQTEARNRVELFRHLPQYEHGTQLPDLEAKFFQLDVVHSAVYKVGLQCLAGDISGGNDRCITMLHAFREAIEDYSTPPEKTLARDLTARINTYVSFLIECRPLSISMGNGIRFLKARIAKLALNLSESEAKANLCSDIDRFINEKIILADKVIVRHAATKIRDGDVLLTYGSSSVVEMVLLHAHELGKKFRVVVVDSRPKLDGQTLLHRLVGKGLSCTYTHINAVSYIMPEVTRVFLGAASVLSNGTVYSRVGTACVAMVAHAFQVPVLICCEAYKFHERVQLDSICSNELGESYILFTLFTGNPDIISKVPGRMHVNHLDNWTNKENLQLLNLLYDATPSDYISMIITDYGMSYLIGEAACVPGGKKDLGLCRHLFPSSIPFVIFRHRGHLNG</sequence>
<reference evidence="11" key="1">
    <citation type="submission" date="2020-08" db="EMBL/GenBank/DDBJ databases">
        <title>Plant Genome Project.</title>
        <authorList>
            <person name="Zhang R.-G."/>
        </authorList>
    </citation>
    <scope>NUCLEOTIDE SEQUENCE</scope>
    <source>
        <strain evidence="11">WSP0</strain>
        <tissue evidence="11">Leaf</tissue>
    </source>
</reference>
<dbReference type="InterPro" id="IPR042529">
    <property type="entry name" value="IF_2B-like_C"/>
</dbReference>